<dbReference type="SUPFAM" id="SSF51306">
    <property type="entry name" value="LexA/Signal peptidase"/>
    <property type="match status" value="1"/>
</dbReference>
<dbReference type="InterPro" id="IPR010982">
    <property type="entry name" value="Lambda_DNA-bd_dom_sf"/>
</dbReference>
<accession>A0A7M3MHY3</accession>
<feature type="region of interest" description="Disordered" evidence="1">
    <location>
        <begin position="89"/>
        <end position="111"/>
    </location>
</feature>
<dbReference type="Proteomes" id="UP000448292">
    <property type="component" value="Unassembled WGS sequence"/>
</dbReference>
<dbReference type="InterPro" id="IPR036286">
    <property type="entry name" value="LexA/Signal_pep-like_sf"/>
</dbReference>
<dbReference type="Gene3D" id="1.10.260.40">
    <property type="entry name" value="lambda repressor-like DNA-binding domains"/>
    <property type="match status" value="1"/>
</dbReference>
<dbReference type="OrthoDB" id="5363392at2"/>
<sequence>MDREMRSTDSGSIDAAAVLGRMIEVTNASSQTELAEILGVGKAAISDAKTRGALPASWLLKLSRPPYSANPVWLEMGLGPRRIDQQAESAGPLLRPQEAVMPSGTRPQKRSREIPVARLALSARGDGLALDDSLAPPVSFSEVFLDQFGESGALRLVSVEHRHAAVGAERGDWLLVDESRKDIVEGALHVLRFGPDVVMRRVRRRADEIVLGSSEGDESLPAGRHGLAILGIVVWMGRTLP</sequence>
<dbReference type="EMBL" id="QMIE01000003">
    <property type="protein sequence ID" value="TVM18778.1"/>
    <property type="molecule type" value="Genomic_DNA"/>
</dbReference>
<keyword evidence="4" id="KW-1185">Reference proteome</keyword>
<evidence type="ECO:0000259" key="2">
    <source>
        <dbReference type="Pfam" id="PF07022"/>
    </source>
</evidence>
<name>A0A7M3MHY3_9BACT</name>
<protein>
    <recommendedName>
        <fullName evidence="2">Bacteriophage CI repressor N-terminal domain-containing protein</fullName>
    </recommendedName>
</protein>
<dbReference type="Pfam" id="PF07022">
    <property type="entry name" value="Phage_CI_repr"/>
    <property type="match status" value="1"/>
</dbReference>
<comment type="caution">
    <text evidence="3">The sequence shown here is derived from an EMBL/GenBank/DDBJ whole genome shotgun (WGS) entry which is preliminary data.</text>
</comment>
<dbReference type="InterPro" id="IPR010744">
    <property type="entry name" value="Phage_CI_N"/>
</dbReference>
<feature type="domain" description="Bacteriophage CI repressor N-terminal" evidence="2">
    <location>
        <begin position="17"/>
        <end position="63"/>
    </location>
</feature>
<evidence type="ECO:0000313" key="3">
    <source>
        <dbReference type="EMBL" id="TVM18778.1"/>
    </source>
</evidence>
<evidence type="ECO:0000256" key="1">
    <source>
        <dbReference type="SAM" id="MobiDB-lite"/>
    </source>
</evidence>
<evidence type="ECO:0000313" key="4">
    <source>
        <dbReference type="Proteomes" id="UP000448292"/>
    </source>
</evidence>
<dbReference type="GO" id="GO:0003677">
    <property type="term" value="F:DNA binding"/>
    <property type="evidence" value="ECO:0007669"/>
    <property type="project" value="InterPro"/>
</dbReference>
<proteinExistence type="predicted"/>
<dbReference type="AlphaFoldDB" id="A0A7M3MHY3"/>
<reference evidence="3 4" key="1">
    <citation type="submission" date="2018-06" db="EMBL/GenBank/DDBJ databases">
        <title>Complete genome of Desulfovibrio indonesiensis P37SLT.</title>
        <authorList>
            <person name="Crispim J.S."/>
            <person name="Vidigal P.M.P."/>
            <person name="Silva L.C.F."/>
            <person name="Laguardia C.N."/>
            <person name="Araujo L.C."/>
            <person name="Dias R.S."/>
            <person name="Sousa M.P."/>
            <person name="Paula S.O."/>
            <person name="Silva C."/>
        </authorList>
    </citation>
    <scope>NUCLEOTIDE SEQUENCE [LARGE SCALE GENOMIC DNA]</scope>
    <source>
        <strain evidence="3 4">P37SLT</strain>
    </source>
</reference>
<gene>
    <name evidence="3" type="ORF">DPQ33_04710</name>
</gene>
<dbReference type="GO" id="GO:0045892">
    <property type="term" value="P:negative regulation of DNA-templated transcription"/>
    <property type="evidence" value="ECO:0007669"/>
    <property type="project" value="InterPro"/>
</dbReference>
<organism evidence="3 4">
    <name type="scientific">Oceanidesulfovibrio indonesiensis</name>
    <dbReference type="NCBI Taxonomy" id="54767"/>
    <lineage>
        <taxon>Bacteria</taxon>
        <taxon>Pseudomonadati</taxon>
        <taxon>Thermodesulfobacteriota</taxon>
        <taxon>Desulfovibrionia</taxon>
        <taxon>Desulfovibrionales</taxon>
        <taxon>Desulfovibrionaceae</taxon>
        <taxon>Oceanidesulfovibrio</taxon>
    </lineage>
</organism>